<evidence type="ECO:0000256" key="4">
    <source>
        <dbReference type="ARBA" id="ARBA00022490"/>
    </source>
</evidence>
<feature type="coiled-coil region" evidence="12">
    <location>
        <begin position="1203"/>
        <end position="1252"/>
    </location>
</feature>
<dbReference type="EMBL" id="CADEPM010000004">
    <property type="protein sequence ID" value="CAB3405238.1"/>
    <property type="molecule type" value="Genomic_DNA"/>
</dbReference>
<dbReference type="GO" id="GO:0010975">
    <property type="term" value="P:regulation of neuron projection development"/>
    <property type="evidence" value="ECO:0007669"/>
    <property type="project" value="UniProtKB-ARBA"/>
</dbReference>
<dbReference type="FunFam" id="2.30.29.30:FF:000204">
    <property type="entry name" value="kinesin-like protein unc-104 isoform X6"/>
    <property type="match status" value="1"/>
</dbReference>
<dbReference type="PRINTS" id="PR00380">
    <property type="entry name" value="KINESINHEAVY"/>
</dbReference>
<keyword evidence="6 11" id="KW-0547">Nucleotide-binding</keyword>
<feature type="compositionally biased region" description="Polar residues" evidence="13">
    <location>
        <begin position="2062"/>
        <end position="2082"/>
    </location>
</feature>
<dbReference type="InterPro" id="IPR011993">
    <property type="entry name" value="PH-like_dom_sf"/>
</dbReference>
<evidence type="ECO:0000313" key="18">
    <source>
        <dbReference type="Proteomes" id="UP000494206"/>
    </source>
</evidence>
<feature type="transmembrane region" description="Helical" evidence="14">
    <location>
        <begin position="393"/>
        <end position="411"/>
    </location>
</feature>
<comment type="similarity">
    <text evidence="11">Belongs to the TRAFAC class myosin-kinesin ATPase superfamily. Kinesin family.</text>
</comment>
<dbReference type="CDD" id="cd01233">
    <property type="entry name" value="PH_KIFIA_KIFIB"/>
    <property type="match status" value="1"/>
</dbReference>
<dbReference type="GO" id="GO:0008017">
    <property type="term" value="F:microtubule binding"/>
    <property type="evidence" value="ECO:0007669"/>
    <property type="project" value="InterPro"/>
</dbReference>
<evidence type="ECO:0000256" key="6">
    <source>
        <dbReference type="ARBA" id="ARBA00022741"/>
    </source>
</evidence>
<feature type="transmembrane region" description="Helical" evidence="14">
    <location>
        <begin position="272"/>
        <end position="296"/>
    </location>
</feature>
<evidence type="ECO:0000256" key="9">
    <source>
        <dbReference type="ARBA" id="ARBA00023175"/>
    </source>
</evidence>
<keyword evidence="18" id="KW-1185">Reference proteome</keyword>
<dbReference type="GO" id="GO:0021700">
    <property type="term" value="P:developmental maturation"/>
    <property type="evidence" value="ECO:0007669"/>
    <property type="project" value="UniProtKB-ARBA"/>
</dbReference>
<keyword evidence="14" id="KW-1133">Transmembrane helix</keyword>
<feature type="transmembrane region" description="Helical" evidence="14">
    <location>
        <begin position="234"/>
        <end position="260"/>
    </location>
</feature>
<keyword evidence="3" id="KW-0813">Transport</keyword>
<dbReference type="GO" id="GO:0005524">
    <property type="term" value="F:ATP binding"/>
    <property type="evidence" value="ECO:0007669"/>
    <property type="project" value="UniProtKB-UniRule"/>
</dbReference>
<keyword evidence="8 12" id="KW-0175">Coiled coil</keyword>
<feature type="transmembrane region" description="Helical" evidence="14">
    <location>
        <begin position="86"/>
        <end position="109"/>
    </location>
</feature>
<dbReference type="Pfam" id="PF12473">
    <property type="entry name" value="DUF3694"/>
    <property type="match status" value="1"/>
</dbReference>
<dbReference type="Pfam" id="PF10318">
    <property type="entry name" value="7TM_GPCR_Srh"/>
    <property type="match status" value="2"/>
</dbReference>
<keyword evidence="7 11" id="KW-0067">ATP-binding</keyword>
<dbReference type="Gene3D" id="3.40.850.10">
    <property type="entry name" value="Kinesin motor domain"/>
    <property type="match status" value="1"/>
</dbReference>
<feature type="domain" description="PH" evidence="15">
    <location>
        <begin position="2121"/>
        <end position="2219"/>
    </location>
</feature>
<evidence type="ECO:0000313" key="17">
    <source>
        <dbReference type="EMBL" id="CAB3405238.1"/>
    </source>
</evidence>
<dbReference type="Pfam" id="PF12423">
    <property type="entry name" value="KIF1B"/>
    <property type="match status" value="1"/>
</dbReference>
<protein>
    <recommendedName>
        <fullName evidence="2">Kinesin-like protein unc-104</fullName>
    </recommendedName>
</protein>
<evidence type="ECO:0000256" key="11">
    <source>
        <dbReference type="PROSITE-ProRule" id="PRU00283"/>
    </source>
</evidence>
<keyword evidence="4" id="KW-0963">Cytoplasm</keyword>
<dbReference type="Gene3D" id="2.60.200.20">
    <property type="match status" value="1"/>
</dbReference>
<dbReference type="SMART" id="SM00129">
    <property type="entry name" value="KISc"/>
    <property type="match status" value="1"/>
</dbReference>
<feature type="transmembrane region" description="Helical" evidence="14">
    <location>
        <begin position="340"/>
        <end position="361"/>
    </location>
</feature>
<dbReference type="GO" id="GO:0005546">
    <property type="term" value="F:phosphatidylinositol-4,5-bisphosphate binding"/>
    <property type="evidence" value="ECO:0007669"/>
    <property type="project" value="UniProtKB-ARBA"/>
</dbReference>
<dbReference type="GO" id="GO:0016192">
    <property type="term" value="P:vesicle-mediated transport"/>
    <property type="evidence" value="ECO:0007669"/>
    <property type="project" value="UniProtKB-ARBA"/>
</dbReference>
<dbReference type="InterPro" id="IPR049780">
    <property type="entry name" value="PH_KIFIA_KIFIB"/>
</dbReference>
<dbReference type="GO" id="GO:0098793">
    <property type="term" value="C:presynapse"/>
    <property type="evidence" value="ECO:0007669"/>
    <property type="project" value="UniProtKB-ARBA"/>
</dbReference>
<feature type="region of interest" description="Disordered" evidence="13">
    <location>
        <begin position="2027"/>
        <end position="2082"/>
    </location>
</feature>
<evidence type="ECO:0000256" key="8">
    <source>
        <dbReference type="ARBA" id="ARBA00023054"/>
    </source>
</evidence>
<dbReference type="PROSITE" id="PS50003">
    <property type="entry name" value="PH_DOMAIN"/>
    <property type="match status" value="1"/>
</dbReference>
<dbReference type="InterPro" id="IPR022164">
    <property type="entry name" value="Kinesin-like"/>
</dbReference>
<keyword evidence="14" id="KW-0812">Transmembrane</keyword>
<dbReference type="InterPro" id="IPR000253">
    <property type="entry name" value="FHA_dom"/>
</dbReference>
<feature type="transmembrane region" description="Helical" evidence="14">
    <location>
        <begin position="46"/>
        <end position="66"/>
    </location>
</feature>
<dbReference type="PROSITE" id="PS50067">
    <property type="entry name" value="KINESIN_MOTOR_2"/>
    <property type="match status" value="1"/>
</dbReference>
<dbReference type="GO" id="GO:0040012">
    <property type="term" value="P:regulation of locomotion"/>
    <property type="evidence" value="ECO:0007669"/>
    <property type="project" value="UniProtKB-ARBA"/>
</dbReference>
<feature type="domain" description="Kinesin motor" evidence="16">
    <location>
        <begin position="609"/>
        <end position="949"/>
    </location>
</feature>
<dbReference type="PANTHER" id="PTHR47117:SF10">
    <property type="entry name" value="KINESIN-LIKE PROTEIN KIF1B"/>
    <property type="match status" value="1"/>
</dbReference>
<dbReference type="InterPro" id="IPR027417">
    <property type="entry name" value="P-loop_NTPase"/>
</dbReference>
<dbReference type="InterPro" id="IPR019422">
    <property type="entry name" value="7TM_GPCR_serpentine_rcpt_Srh"/>
</dbReference>
<proteinExistence type="inferred from homology"/>
<dbReference type="Proteomes" id="UP000494206">
    <property type="component" value="Unassembled WGS sequence"/>
</dbReference>
<dbReference type="PROSITE" id="PS00411">
    <property type="entry name" value="KINESIN_MOTOR_1"/>
    <property type="match status" value="1"/>
</dbReference>
<dbReference type="GO" id="GO:0051960">
    <property type="term" value="P:regulation of nervous system development"/>
    <property type="evidence" value="ECO:0007669"/>
    <property type="project" value="UniProtKB-ARBA"/>
</dbReference>
<name>A0A8S1EZP5_9PELO</name>
<dbReference type="SMART" id="SM00233">
    <property type="entry name" value="PH"/>
    <property type="match status" value="1"/>
</dbReference>
<evidence type="ECO:0000256" key="13">
    <source>
        <dbReference type="SAM" id="MobiDB-lite"/>
    </source>
</evidence>
<dbReference type="Gene3D" id="2.30.29.30">
    <property type="entry name" value="Pleckstrin-homology domain (PH domain)/Phosphotyrosine-binding domain (PTB)"/>
    <property type="match status" value="1"/>
</dbReference>
<dbReference type="FunFam" id="2.60.200.20:FF:000001">
    <property type="entry name" value="Kinesin family member 1B"/>
    <property type="match status" value="1"/>
</dbReference>
<dbReference type="FunFam" id="3.40.850.10:FF:000047">
    <property type="entry name" value="Kinesin family protein"/>
    <property type="match status" value="1"/>
</dbReference>
<evidence type="ECO:0000256" key="12">
    <source>
        <dbReference type="SAM" id="Coils"/>
    </source>
</evidence>
<comment type="subcellular location">
    <subcellularLocation>
        <location evidence="1">Cytoplasm</location>
        <location evidence="1">Cytoskeleton</location>
    </subcellularLocation>
</comment>
<dbReference type="GO" id="GO:0048490">
    <property type="term" value="P:anterograde synaptic vesicle transport"/>
    <property type="evidence" value="ECO:0007669"/>
    <property type="project" value="UniProtKB-ARBA"/>
</dbReference>
<dbReference type="CDD" id="cd22705">
    <property type="entry name" value="FHA_KIF1"/>
    <property type="match status" value="1"/>
</dbReference>
<evidence type="ECO:0000259" key="15">
    <source>
        <dbReference type="PROSITE" id="PS50003"/>
    </source>
</evidence>
<feature type="compositionally biased region" description="Low complexity" evidence="13">
    <location>
        <begin position="2046"/>
        <end position="2059"/>
    </location>
</feature>
<dbReference type="InterPro" id="IPR032405">
    <property type="entry name" value="Kinesin_assoc"/>
</dbReference>
<dbReference type="GO" id="GO:0051222">
    <property type="term" value="P:positive regulation of protein transport"/>
    <property type="evidence" value="ECO:0007669"/>
    <property type="project" value="UniProtKB-ARBA"/>
</dbReference>
<keyword evidence="14" id="KW-0472">Membrane</keyword>
<evidence type="ECO:0000256" key="2">
    <source>
        <dbReference type="ARBA" id="ARBA00020751"/>
    </source>
</evidence>
<dbReference type="Pfam" id="PF16183">
    <property type="entry name" value="Kinesin_assoc"/>
    <property type="match status" value="2"/>
</dbReference>
<evidence type="ECO:0000256" key="3">
    <source>
        <dbReference type="ARBA" id="ARBA00022448"/>
    </source>
</evidence>
<feature type="transmembrane region" description="Helical" evidence="14">
    <location>
        <begin position="530"/>
        <end position="556"/>
    </location>
</feature>
<reference evidence="17 18" key="1">
    <citation type="submission" date="2020-04" db="EMBL/GenBank/DDBJ databases">
        <authorList>
            <person name="Laetsch R D."/>
            <person name="Stevens L."/>
            <person name="Kumar S."/>
            <person name="Blaxter L. M."/>
        </authorList>
    </citation>
    <scope>NUCLEOTIDE SEQUENCE [LARGE SCALE GENOMIC DNA]</scope>
</reference>
<dbReference type="CDD" id="cd01365">
    <property type="entry name" value="KISc_KIF1A_KIF1B"/>
    <property type="match status" value="1"/>
</dbReference>
<feature type="binding site" evidence="11">
    <location>
        <begin position="699"/>
        <end position="706"/>
    </location>
    <ligand>
        <name>ATP</name>
        <dbReference type="ChEBI" id="CHEBI:30616"/>
    </ligand>
</feature>
<organism evidence="17 18">
    <name type="scientific">Caenorhabditis bovis</name>
    <dbReference type="NCBI Taxonomy" id="2654633"/>
    <lineage>
        <taxon>Eukaryota</taxon>
        <taxon>Metazoa</taxon>
        <taxon>Ecdysozoa</taxon>
        <taxon>Nematoda</taxon>
        <taxon>Chromadorea</taxon>
        <taxon>Rhabditida</taxon>
        <taxon>Rhabditina</taxon>
        <taxon>Rhabditomorpha</taxon>
        <taxon>Rhabditoidea</taxon>
        <taxon>Rhabditidae</taxon>
        <taxon>Peloderinae</taxon>
        <taxon>Caenorhabditis</taxon>
    </lineage>
</organism>
<accession>A0A8S1EZP5</accession>
<dbReference type="SUPFAM" id="SSF52540">
    <property type="entry name" value="P-loop containing nucleoside triphosphate hydrolases"/>
    <property type="match status" value="1"/>
</dbReference>
<evidence type="ECO:0000256" key="5">
    <source>
        <dbReference type="ARBA" id="ARBA00022701"/>
    </source>
</evidence>
<dbReference type="Gene3D" id="6.10.250.2520">
    <property type="match status" value="1"/>
</dbReference>
<dbReference type="GO" id="GO:0008574">
    <property type="term" value="F:plus-end-directed microtubule motor activity"/>
    <property type="evidence" value="ECO:0007669"/>
    <property type="project" value="UniProtKB-ARBA"/>
</dbReference>
<evidence type="ECO:0000256" key="10">
    <source>
        <dbReference type="ARBA" id="ARBA00023212"/>
    </source>
</evidence>
<feature type="transmembrane region" description="Helical" evidence="14">
    <location>
        <begin position="187"/>
        <end position="214"/>
    </location>
</feature>
<dbReference type="InterPro" id="IPR008984">
    <property type="entry name" value="SMAD_FHA_dom_sf"/>
</dbReference>
<evidence type="ECO:0000256" key="7">
    <source>
        <dbReference type="ARBA" id="ARBA00022840"/>
    </source>
</evidence>
<feature type="transmembrane region" description="Helical" evidence="14">
    <location>
        <begin position="484"/>
        <end position="509"/>
    </location>
</feature>
<comment type="caution">
    <text evidence="17">The sequence shown here is derived from an EMBL/GenBank/DDBJ whole genome shotgun (WGS) entry which is preliminary data.</text>
</comment>
<dbReference type="OrthoDB" id="3176171at2759"/>
<dbReference type="InterPro" id="IPR036961">
    <property type="entry name" value="Kinesin_motor_dom_sf"/>
</dbReference>
<sequence length="2240" mass="254602">MSCEIRHPVAFETLLLAGFLLGIAIYAITFHFLINQCPKHFQKFRYLLILQVVGNLISDVNISFLWTPKFILPWMAMCSTGLATDFPFGMFFVNYANLVYVSSIIVVMFEYRLKAVAMNRRLLKYVNVDKYITIAGLASNTAPLLFCRERMTSLNLKLRINETRGPLPDEAFCAQCIFIADWDFTPFWVLLVVCLATCAHLVAFLHFCAITTFLKLNATKLMVSERTRRLQKDFLRALVVQVLVHVLLLSAPIDCFILAHFVEFRHPFFTEFVMYTMTFMLAQHGSICTLTILVTSRPFHRKTAKKKLLFAGFAMGLPIYGITLHFLISKSPKQFQKFRYLLILQVVGNLISDVNISFLWTPKFILPWMAMCSTGLATDFPFGMFLLNSTNTVYMASLIILMFEHPLKAVVMNREAKLRKCVEILKCVVIAGNSSTLVLLVLTRERMTSLNLKLRIDETRGPLPAEAFCAQCIFIVDWDFTPCVLLAVVTVVFTASTVGLVSFCVLRTYKNLKNLKIVMSEATRRLQTEFLTTIVIQVSVHFLLLSAPFDCFILAHFVEFRHPFFTEFVMYTMTFMLAQHGSICTLTILVTSRPFHRKTAKKVALQMSSVKVAVRVRPFNQREIANSSKCVLLVNNHTTTINGREIGKETHSFNFDHSYWSFNKSDSNFVSQKQVYEELGVEMLAHAYEGYNVCIFAYGQTGSGKSYTMMGKANDPEEMGIIPRLCNDLFDKIDNNNDKSIQYSVEVSYMEIYCERVKDLLNPNSGGNLRVREHPLLGPYVDDLTKMAVCSYHDICNLMDEGNKARTVAATNMNSTSSRSHAVFTIVLTQKRHCAETNLDTEKVSKISLVDLAGSERANSTGAEGQRLKEGANINKSLTTLGLVISKLAEEKKRSKGVIPYRDSVLTWLLRENLGGNSKTAMLAALSPADINFDETLSTLRYADRAKQIVCQAVVNEDPNAKLIRELKEEVYKLKHILEDKGIDITDVEEPGKEHKRSSKFSAKDHDTIEQLKASEKLIAELDKTWEQKLRHTEEIRRQREEELREMGLATLDDGTALGVFSPKKLPHLVNLNEDPLMSECLIYYLKEGVTSVGRPEAEKRPDILLSGQAILDYHCEFINEDGSVSLVPKDGAQVFVNGKPIADATVIHTGSRVILGKYHVFRYNDPQEARQSRHNLAALTDQPLDWKYAQQELLEKQGIDLKAEMEKKLLEMESQYRREKEELELKMLRQTKEYETRIESLQRQVDLAQSMISSVGSTWEGERFLTSSLMEFAEELKWTSDQERVVRKAAIKWRYHQFTSVRDDLWGNAIFVKEANAISVELKKKVQFQFALLTDTMYSPLPPDLLPPGEDLTLRPYPKTVVAIQVQDLKNGATHYWSIEKLKQRLEDMRMYYNSELSVAGTPAADAPPYPSIAEGWLAALHLNPARLVPDRQRLEAMRDMYETDAQMSPTGHDDPMMDALMGTDPFYDRFPWFRMIGRAFVYLSNLLHNVPLIHKVAVVNEKGEVKGYLKVAIEPVAKDAVDTQTKGVRQTAKLHFRKEDFLKAHADDDQSATELEFPPHMQEDVEFCFRVVVLQAIDVADVYSDVFCQFNFLHRHDEAFSTEPMRNGKSPLSFEHTQNLHIKMSRTFLHYVHHFPIIFEVFGHFQPKAEGFHFERQNSALGRRLSTKLTFQQPSLVISTPVKSKKANAPIQNREVKIIFFCSSNSVKSKHDLLVWFEICELANNGEYVPTIVDHAQGLPTHGVFLLHQGIQRRIKITICHEKSADIKWKDCQELVVGRIRSGPEWAGGDDVDVLSLGLFPGTFLEFSMDDRTFFQFEAAWDSSLHNSPLLNRVSNYGDQIYMTLSAYMELDGCAQPAVITKDLCLLIYARDSKISAASRFCRSLIGGISKSPEMNRVPGVYQLCMKDGSDSGSPGAIRRQRRVLDTSSAYVRGEENLGQWRPRGDSLIFEHQWELEKLTRLQQVERVRLFLRLRDKLKGKTRRGEARTPVSPCDPVCAIPETVKLDETEKGIVGKVLDLIRRRIPMNKDPPTGSKAADLSDESGSNSITSPISSDKSLIKTSQSSDLLSRQKSKSDQNLAQNDDILDSVGMKRSLSGSRILQLDIVVPEVIEERVGVVVSKKGYMNFLEEKTQGWTRRWVVVRRPYILLFRDDRDLVIRGIINLANARIEHSPDQQAMVKVPNTFSVCTNQRGFLMQMMPGDEMYDWLYAINPLMAGQMKLQSQQVKSSNGSAVKSP</sequence>
<dbReference type="InterPro" id="IPR019821">
    <property type="entry name" value="Kinesin_motor_CS"/>
</dbReference>
<keyword evidence="10" id="KW-0206">Cytoskeleton</keyword>
<dbReference type="GO" id="GO:0008582">
    <property type="term" value="P:regulation of synaptic assembly at neuromuscular junction"/>
    <property type="evidence" value="ECO:0007669"/>
    <property type="project" value="UniProtKB-ARBA"/>
</dbReference>
<dbReference type="SUPFAM" id="SSF50729">
    <property type="entry name" value="PH domain-like"/>
    <property type="match status" value="1"/>
</dbReference>
<dbReference type="InterPro" id="IPR022140">
    <property type="entry name" value="Kinesin-like_KIF1-typ"/>
</dbReference>
<keyword evidence="5" id="KW-0493">Microtubule</keyword>
<dbReference type="Pfam" id="PF00498">
    <property type="entry name" value="FHA"/>
    <property type="match status" value="1"/>
</dbReference>
<keyword evidence="9 11" id="KW-0505">Motor protein</keyword>
<evidence type="ECO:0000256" key="1">
    <source>
        <dbReference type="ARBA" id="ARBA00004245"/>
    </source>
</evidence>
<gene>
    <name evidence="17" type="ORF">CBOVIS_LOCUS7459</name>
</gene>
<dbReference type="SUPFAM" id="SSF49879">
    <property type="entry name" value="SMAD/FHA domain"/>
    <property type="match status" value="1"/>
</dbReference>
<evidence type="ECO:0000259" key="16">
    <source>
        <dbReference type="PROSITE" id="PS50067"/>
    </source>
</evidence>
<evidence type="ECO:0000256" key="14">
    <source>
        <dbReference type="SAM" id="Phobius"/>
    </source>
</evidence>
<feature type="transmembrane region" description="Helical" evidence="14">
    <location>
        <begin position="308"/>
        <end position="328"/>
    </location>
</feature>
<dbReference type="PANTHER" id="PTHR47117">
    <property type="entry name" value="STAR-RELATED LIPID TRANSFER PROTEIN 9"/>
    <property type="match status" value="1"/>
</dbReference>
<dbReference type="GO" id="GO:0005874">
    <property type="term" value="C:microtubule"/>
    <property type="evidence" value="ECO:0007669"/>
    <property type="project" value="UniProtKB-KW"/>
</dbReference>
<dbReference type="GO" id="GO:1904115">
    <property type="term" value="C:axon cytoplasm"/>
    <property type="evidence" value="ECO:0007669"/>
    <property type="project" value="GOC"/>
</dbReference>
<dbReference type="InterPro" id="IPR001752">
    <property type="entry name" value="Kinesin_motor_dom"/>
</dbReference>
<feature type="transmembrane region" description="Helical" evidence="14">
    <location>
        <begin position="14"/>
        <end position="34"/>
    </location>
</feature>
<dbReference type="SMART" id="SM00240">
    <property type="entry name" value="FHA"/>
    <property type="match status" value="1"/>
</dbReference>
<dbReference type="Pfam" id="PF00225">
    <property type="entry name" value="Kinesin"/>
    <property type="match status" value="1"/>
</dbReference>
<feature type="transmembrane region" description="Helical" evidence="14">
    <location>
        <begin position="423"/>
        <end position="442"/>
    </location>
</feature>
<dbReference type="GO" id="GO:0030425">
    <property type="term" value="C:dendrite"/>
    <property type="evidence" value="ECO:0007669"/>
    <property type="project" value="UniProtKB-ARBA"/>
</dbReference>
<dbReference type="Pfam" id="PF00169">
    <property type="entry name" value="PH"/>
    <property type="match status" value="1"/>
</dbReference>
<dbReference type="InterPro" id="IPR001849">
    <property type="entry name" value="PH_domain"/>
</dbReference>